<evidence type="ECO:0000256" key="7">
    <source>
        <dbReference type="ARBA" id="ARBA00022679"/>
    </source>
</evidence>
<proteinExistence type="inferred from homology"/>
<dbReference type="InterPro" id="IPR003385">
    <property type="entry name" value="Glyco_hydro_77"/>
</dbReference>
<evidence type="ECO:0000256" key="9">
    <source>
        <dbReference type="ARBA" id="ARBA00031423"/>
    </source>
</evidence>
<evidence type="ECO:0000256" key="5">
    <source>
        <dbReference type="ARBA" id="ARBA00022490"/>
    </source>
</evidence>
<evidence type="ECO:0000256" key="8">
    <source>
        <dbReference type="ARBA" id="ARBA00023277"/>
    </source>
</evidence>
<evidence type="ECO:0000256" key="4">
    <source>
        <dbReference type="ARBA" id="ARBA00012560"/>
    </source>
</evidence>
<dbReference type="PANTHER" id="PTHR32518:SF3">
    <property type="entry name" value="4-ALPHA-GLUCANOTRANSFERASE"/>
    <property type="match status" value="1"/>
</dbReference>
<dbReference type="GO" id="GO:0004134">
    <property type="term" value="F:4-alpha-glucanotransferase activity"/>
    <property type="evidence" value="ECO:0007669"/>
    <property type="project" value="UniProtKB-EC"/>
</dbReference>
<dbReference type="EC" id="2.4.1.25" evidence="4"/>
<dbReference type="Gene3D" id="3.20.20.80">
    <property type="entry name" value="Glycosidases"/>
    <property type="match status" value="1"/>
</dbReference>
<protein>
    <recommendedName>
        <fullName evidence="4">4-alpha-glucanotransferase</fullName>
        <ecNumber evidence="4">2.4.1.25</ecNumber>
    </recommendedName>
    <alternativeName>
        <fullName evidence="9">Amylomaltase</fullName>
    </alternativeName>
    <alternativeName>
        <fullName evidence="10">Disproportionating enzyme</fullName>
    </alternativeName>
</protein>
<dbReference type="InterPro" id="IPR017853">
    <property type="entry name" value="GH"/>
</dbReference>
<keyword evidence="6" id="KW-0328">Glycosyltransferase</keyword>
<dbReference type="Gene3D" id="2.60.40.10">
    <property type="entry name" value="Immunoglobulins"/>
    <property type="match status" value="1"/>
</dbReference>
<evidence type="ECO:0000313" key="13">
    <source>
        <dbReference type="Proteomes" id="UP000825935"/>
    </source>
</evidence>
<dbReference type="OMA" id="HYEFKED"/>
<dbReference type="GO" id="GO:0005975">
    <property type="term" value="P:carbohydrate metabolic process"/>
    <property type="evidence" value="ECO:0007669"/>
    <property type="project" value="InterPro"/>
</dbReference>
<dbReference type="Pfam" id="PF02446">
    <property type="entry name" value="Glyco_hydro_77"/>
    <property type="match status" value="1"/>
</dbReference>
<dbReference type="InterPro" id="IPR013784">
    <property type="entry name" value="Carb-bd-like_fold"/>
</dbReference>
<evidence type="ECO:0000256" key="1">
    <source>
        <dbReference type="ARBA" id="ARBA00000439"/>
    </source>
</evidence>
<reference evidence="12" key="1">
    <citation type="submission" date="2021-08" db="EMBL/GenBank/DDBJ databases">
        <title>WGS assembly of Ceratopteris richardii.</title>
        <authorList>
            <person name="Marchant D.B."/>
            <person name="Chen G."/>
            <person name="Jenkins J."/>
            <person name="Shu S."/>
            <person name="Leebens-Mack J."/>
            <person name="Grimwood J."/>
            <person name="Schmutz J."/>
            <person name="Soltis P."/>
            <person name="Soltis D."/>
            <person name="Chen Z.-H."/>
        </authorList>
    </citation>
    <scope>NUCLEOTIDE SEQUENCE</scope>
    <source>
        <strain evidence="12">Whitten #5841</strain>
        <tissue evidence="12">Leaf</tissue>
    </source>
</reference>
<dbReference type="GO" id="GO:0005737">
    <property type="term" value="C:cytoplasm"/>
    <property type="evidence" value="ECO:0007669"/>
    <property type="project" value="UniProtKB-SubCell"/>
</dbReference>
<comment type="catalytic activity">
    <reaction evidence="1">
        <text>Transfers a segment of a (1-&gt;4)-alpha-D-glucan to a new position in an acceptor, which may be glucose or a (1-&gt;4)-alpha-D-glucan.</text>
        <dbReference type="EC" id="2.4.1.25"/>
    </reaction>
</comment>
<evidence type="ECO:0000259" key="11">
    <source>
        <dbReference type="PROSITE" id="PS51166"/>
    </source>
</evidence>
<feature type="domain" description="CBM20" evidence="11">
    <location>
        <begin position="7"/>
        <end position="121"/>
    </location>
</feature>
<dbReference type="SMART" id="SM01065">
    <property type="entry name" value="CBM_2"/>
    <property type="match status" value="2"/>
</dbReference>
<keyword evidence="5" id="KW-0963">Cytoplasm</keyword>
<comment type="caution">
    <text evidence="12">The sequence shown here is derived from an EMBL/GenBank/DDBJ whole genome shotgun (WGS) entry which is preliminary data.</text>
</comment>
<comment type="similarity">
    <text evidence="3">Belongs to the disproportionating enzyme family.</text>
</comment>
<evidence type="ECO:0000256" key="3">
    <source>
        <dbReference type="ARBA" id="ARBA00005684"/>
    </source>
</evidence>
<dbReference type="PANTHER" id="PTHR32518">
    <property type="match status" value="1"/>
</dbReference>
<dbReference type="PROSITE" id="PS51166">
    <property type="entry name" value="CBM20"/>
    <property type="match status" value="1"/>
</dbReference>
<dbReference type="EMBL" id="CM035425">
    <property type="protein sequence ID" value="KAH7331910.1"/>
    <property type="molecule type" value="Genomic_DNA"/>
</dbReference>
<dbReference type="InterPro" id="IPR002044">
    <property type="entry name" value="CBM20"/>
</dbReference>
<evidence type="ECO:0000313" key="12">
    <source>
        <dbReference type="EMBL" id="KAH7331910.1"/>
    </source>
</evidence>
<sequence>MVRSLSLPHRKLVTLRFRLPYYTQWGQNLVILGSETAFGSWDPASAFSMSPQHDGDVLFWIASMQVVPEDWTKEVSYIYCVVDHDSRRVLRSESGCPHKFSLPEIELGENARIDIHDLWQDASSPESFLTSSAFQGVIFHSLRSDASSYTDDNALLSETSSYSDTKDGTLVQFKIRCPRSQTGQAVFVAGIGPHGNLLKLSFVGDSVWQGNCVVTQSSFPLKYRYILKDGIDAVSEVGADRELLLKADQNTYPEVIVIDDGYFKANPWRGAGVAVPVFSLRSEDDIGAGEFLDLKLLVDVSVQAGLHLIQLLPVNDTSVNGMWWDSYPYSSLSVFALHPLYLRLQCLSSNLPHDIQEEIKHAKDSLNLKDVDYEATMATKLSIAKKVFILEKDKVFNSSKYQDFFSENKNWLKPYAAFCYLRDFFGTSDHSQWGVYSKFSEEKLDKLVAPTTDHYGSIAFNYYLQYHLHLQLSEAANYARSYGVVLKGDLPIGVDRNSVDTWMYPTLFRMNTSTGAPPDYFDKNGQNWGFPTYNWEEMSKDNYGWWRARLTQLAKYFSAYRIDHVLGFFRIWELPDHAATGLMGRFRPSIPLSQEELEREGIWDLNRLVRPYIQYHVLQEMFGEDCDTIAKRFLNEYDHSCFEFKEEYNTEKKIVKATESMEEPYRSSKSNLISLLQEVVLMQDPDGSKSYYPRFNLHQTTSFQDLDEHSKQVLQRLYHDYYFNRQEGLWRENAFKTLPVLLNSSNMLACGEDLGLVPACVQPVLHELGLLGLRIQRMPSKPGVEFAIPADYEYGTVCAPSCHDSSTLRAWWEEDESRRKRYLRDVLYYAIDPPAKCEPFIVYAVLQHHMAAPSMWAIFPLQDILALRDLYAQRPAKEESINDPTNPRHYWRFRLHITLETLRHDVELLHEVNELVETSGRSMPSGAAFALDDGQHGNGAEKIKLGNERNQTAVDMTANGNENHLE</sequence>
<gene>
    <name evidence="12" type="ORF">KP509_20G057000</name>
</gene>
<dbReference type="SUPFAM" id="SSF51445">
    <property type="entry name" value="(Trans)glycosidases"/>
    <property type="match status" value="1"/>
</dbReference>
<keyword evidence="13" id="KW-1185">Reference proteome</keyword>
<evidence type="ECO:0000256" key="10">
    <source>
        <dbReference type="ARBA" id="ARBA00031501"/>
    </source>
</evidence>
<name>A0A8T2SFL1_CERRI</name>
<dbReference type="Proteomes" id="UP000825935">
    <property type="component" value="Chromosome 20"/>
</dbReference>
<dbReference type="OrthoDB" id="6123450at2759"/>
<keyword evidence="8" id="KW-0119">Carbohydrate metabolism</keyword>
<dbReference type="GO" id="GO:2001070">
    <property type="term" value="F:starch binding"/>
    <property type="evidence" value="ECO:0007669"/>
    <property type="project" value="InterPro"/>
</dbReference>
<dbReference type="Pfam" id="PF00686">
    <property type="entry name" value="CBM_20"/>
    <property type="match status" value="1"/>
</dbReference>
<dbReference type="InterPro" id="IPR013783">
    <property type="entry name" value="Ig-like_fold"/>
</dbReference>
<evidence type="ECO:0000256" key="2">
    <source>
        <dbReference type="ARBA" id="ARBA00004496"/>
    </source>
</evidence>
<comment type="subcellular location">
    <subcellularLocation>
        <location evidence="2">Cytoplasm</location>
    </subcellularLocation>
</comment>
<dbReference type="AlphaFoldDB" id="A0A8T2SFL1"/>
<accession>A0A8T2SFL1</accession>
<keyword evidence="7" id="KW-0808">Transferase</keyword>
<organism evidence="12 13">
    <name type="scientific">Ceratopteris richardii</name>
    <name type="common">Triangle waterfern</name>
    <dbReference type="NCBI Taxonomy" id="49495"/>
    <lineage>
        <taxon>Eukaryota</taxon>
        <taxon>Viridiplantae</taxon>
        <taxon>Streptophyta</taxon>
        <taxon>Embryophyta</taxon>
        <taxon>Tracheophyta</taxon>
        <taxon>Polypodiopsida</taxon>
        <taxon>Polypodiidae</taxon>
        <taxon>Polypodiales</taxon>
        <taxon>Pteridineae</taxon>
        <taxon>Pteridaceae</taxon>
        <taxon>Parkerioideae</taxon>
        <taxon>Ceratopteris</taxon>
    </lineage>
</organism>
<dbReference type="SUPFAM" id="SSF49452">
    <property type="entry name" value="Starch-binding domain-like"/>
    <property type="match status" value="2"/>
</dbReference>
<evidence type="ECO:0000256" key="6">
    <source>
        <dbReference type="ARBA" id="ARBA00022676"/>
    </source>
</evidence>